<dbReference type="EMBL" id="JACHXK010000005">
    <property type="protein sequence ID" value="MBB3110531.1"/>
    <property type="molecule type" value="Genomic_DNA"/>
</dbReference>
<feature type="domain" description="M23ase beta-sheet core" evidence="3">
    <location>
        <begin position="139"/>
        <end position="236"/>
    </location>
</feature>
<feature type="compositionally biased region" description="Polar residues" evidence="1">
    <location>
        <begin position="1"/>
        <end position="14"/>
    </location>
</feature>
<dbReference type="SUPFAM" id="SSF51261">
    <property type="entry name" value="Duplicated hybrid motif"/>
    <property type="match status" value="1"/>
</dbReference>
<keyword evidence="5" id="KW-1185">Reference proteome</keyword>
<proteinExistence type="predicted"/>
<dbReference type="Pfam" id="PF01551">
    <property type="entry name" value="Peptidase_M23"/>
    <property type="match status" value="1"/>
</dbReference>
<accession>A0A7W5FMQ9</accession>
<name>A0A7W5FMQ9_9BACL</name>
<evidence type="ECO:0000313" key="5">
    <source>
        <dbReference type="Proteomes" id="UP000570361"/>
    </source>
</evidence>
<feature type="region of interest" description="Disordered" evidence="1">
    <location>
        <begin position="65"/>
        <end position="87"/>
    </location>
</feature>
<dbReference type="RefSeq" id="WP_183600445.1">
    <property type="nucleotide sequence ID" value="NZ_JACHXK010000005.1"/>
</dbReference>
<comment type="caution">
    <text evidence="4">The sequence shown here is derived from an EMBL/GenBank/DDBJ whole genome shotgun (WGS) entry which is preliminary data.</text>
</comment>
<evidence type="ECO:0000256" key="1">
    <source>
        <dbReference type="SAM" id="MobiDB-lite"/>
    </source>
</evidence>
<dbReference type="InterPro" id="IPR016047">
    <property type="entry name" value="M23ase_b-sheet_dom"/>
</dbReference>
<gene>
    <name evidence="4" type="ORF">FHS18_002598</name>
</gene>
<protein>
    <submittedName>
        <fullName evidence="4">Stage II sporulation protein Q</fullName>
    </submittedName>
</protein>
<keyword evidence="2" id="KW-0472">Membrane</keyword>
<reference evidence="4 5" key="1">
    <citation type="submission" date="2020-08" db="EMBL/GenBank/DDBJ databases">
        <title>Genomic Encyclopedia of Type Strains, Phase III (KMG-III): the genomes of soil and plant-associated and newly described type strains.</title>
        <authorList>
            <person name="Whitman W."/>
        </authorList>
    </citation>
    <scope>NUCLEOTIDE SEQUENCE [LARGE SCALE GENOMIC DNA]</scope>
    <source>
        <strain evidence="4 5">CECT 5862</strain>
    </source>
</reference>
<dbReference type="CDD" id="cd12797">
    <property type="entry name" value="M23_peptidase"/>
    <property type="match status" value="1"/>
</dbReference>
<evidence type="ECO:0000256" key="2">
    <source>
        <dbReference type="SAM" id="Phobius"/>
    </source>
</evidence>
<dbReference type="InterPro" id="IPR011055">
    <property type="entry name" value="Dup_hybrid_motif"/>
</dbReference>
<dbReference type="Gene3D" id="2.70.70.10">
    <property type="entry name" value="Glucose Permease (Domain IIA)"/>
    <property type="match status" value="1"/>
</dbReference>
<dbReference type="AlphaFoldDB" id="A0A7W5FMQ9"/>
<sequence>MNDQNKPKQSQETPKNGLGASAVKTSAWKKLLSKKWAAPAAFMAAAAIIVTLMWIYRAPEDTATTTTPVAETTQGTETGTEVEQTPVETDEAVVASESETLAWPTAEKVTVATNFYDEKATAEERQSAILQVNDTFTTSQGINLTAEGDKSFDVSAALSGKVSIVMQHPTNGNIIEIKHADGLTTVYQSLTGVLVQVGDSVEQGQIIAKAGRNEIGKDLGNHLYFEVRQNGNAVNPTALLNQQAE</sequence>
<dbReference type="PANTHER" id="PTHR21666">
    <property type="entry name" value="PEPTIDASE-RELATED"/>
    <property type="match status" value="1"/>
</dbReference>
<dbReference type="PANTHER" id="PTHR21666:SF291">
    <property type="entry name" value="STAGE II SPORULATION PROTEIN Q"/>
    <property type="match status" value="1"/>
</dbReference>
<dbReference type="Proteomes" id="UP000570361">
    <property type="component" value="Unassembled WGS sequence"/>
</dbReference>
<keyword evidence="2" id="KW-0812">Transmembrane</keyword>
<organism evidence="4 5">
    <name type="scientific">Paenibacillus phyllosphaerae</name>
    <dbReference type="NCBI Taxonomy" id="274593"/>
    <lineage>
        <taxon>Bacteria</taxon>
        <taxon>Bacillati</taxon>
        <taxon>Bacillota</taxon>
        <taxon>Bacilli</taxon>
        <taxon>Bacillales</taxon>
        <taxon>Paenibacillaceae</taxon>
        <taxon>Paenibacillus</taxon>
    </lineage>
</organism>
<keyword evidence="2" id="KW-1133">Transmembrane helix</keyword>
<evidence type="ECO:0000313" key="4">
    <source>
        <dbReference type="EMBL" id="MBB3110531.1"/>
    </source>
</evidence>
<feature type="transmembrane region" description="Helical" evidence="2">
    <location>
        <begin position="36"/>
        <end position="56"/>
    </location>
</feature>
<dbReference type="GO" id="GO:0004222">
    <property type="term" value="F:metalloendopeptidase activity"/>
    <property type="evidence" value="ECO:0007669"/>
    <property type="project" value="TreeGrafter"/>
</dbReference>
<feature type="region of interest" description="Disordered" evidence="1">
    <location>
        <begin position="1"/>
        <end position="21"/>
    </location>
</feature>
<evidence type="ECO:0000259" key="3">
    <source>
        <dbReference type="Pfam" id="PF01551"/>
    </source>
</evidence>
<dbReference type="InterPro" id="IPR050570">
    <property type="entry name" value="Cell_wall_metabolism_enzyme"/>
</dbReference>